<protein>
    <submittedName>
        <fullName evidence="4">Inverse autotransporter beta domain-containing protein</fullName>
    </submittedName>
</protein>
<evidence type="ECO:0000256" key="2">
    <source>
        <dbReference type="SAM" id="MobiDB-lite"/>
    </source>
</evidence>
<dbReference type="InterPro" id="IPR038177">
    <property type="entry name" value="IAT_beta_sf"/>
</dbReference>
<dbReference type="InterPro" id="IPR015217">
    <property type="entry name" value="Invasin_dom_3"/>
</dbReference>
<feature type="domain" description="Big-1" evidence="3">
    <location>
        <begin position="841"/>
        <end position="930"/>
    </location>
</feature>
<accession>A0ABU8DLP3</accession>
<organism evidence="4 5">
    <name type="scientific">Erwinia aphidicola</name>
    <dbReference type="NCBI Taxonomy" id="68334"/>
    <lineage>
        <taxon>Bacteria</taxon>
        <taxon>Pseudomonadati</taxon>
        <taxon>Pseudomonadota</taxon>
        <taxon>Gammaproteobacteria</taxon>
        <taxon>Enterobacterales</taxon>
        <taxon>Erwiniaceae</taxon>
        <taxon>Erwinia</taxon>
    </lineage>
</organism>
<dbReference type="Pfam" id="PF02369">
    <property type="entry name" value="Big_1"/>
    <property type="match status" value="2"/>
</dbReference>
<dbReference type="SMART" id="SM00634">
    <property type="entry name" value="BID_1"/>
    <property type="match status" value="4"/>
</dbReference>
<feature type="compositionally biased region" description="Basic and acidic residues" evidence="2">
    <location>
        <begin position="112"/>
        <end position="126"/>
    </location>
</feature>
<proteinExistence type="inferred from homology"/>
<gene>
    <name evidence="4" type="ORF">V8N49_22600</name>
</gene>
<evidence type="ECO:0000313" key="5">
    <source>
        <dbReference type="Proteomes" id="UP001306592"/>
    </source>
</evidence>
<feature type="domain" description="Big-1" evidence="3">
    <location>
        <begin position="1144"/>
        <end position="1237"/>
    </location>
</feature>
<dbReference type="Gene3D" id="2.60.40.10">
    <property type="entry name" value="Immunoglobulins"/>
    <property type="match status" value="8"/>
</dbReference>
<dbReference type="Gene3D" id="2.60.40.1080">
    <property type="match status" value="1"/>
</dbReference>
<name>A0ABU8DLP3_ERWAP</name>
<dbReference type="Pfam" id="PF11924">
    <property type="entry name" value="IAT_beta"/>
    <property type="match status" value="1"/>
</dbReference>
<dbReference type="PANTHER" id="PTHR39576">
    <property type="entry name" value="ATTACHING AND EFFACING PROTEIN HOMOLOG-RELATED-RELATED"/>
    <property type="match status" value="1"/>
</dbReference>
<dbReference type="Proteomes" id="UP001306592">
    <property type="component" value="Unassembled WGS sequence"/>
</dbReference>
<reference evidence="4 5" key="1">
    <citation type="submission" date="2024-02" db="EMBL/GenBank/DDBJ databases">
        <title>First report Erwinia aphidicola in onion in Chile.</title>
        <authorList>
            <person name="Valenzuela M."/>
            <person name="Pena M."/>
            <person name="Dutta B."/>
        </authorList>
    </citation>
    <scope>NUCLEOTIDE SEQUENCE [LARGE SCALE GENOMIC DNA]</scope>
    <source>
        <strain evidence="4 5">QCJ3A</strain>
    </source>
</reference>
<dbReference type="PANTHER" id="PTHR39576:SF2">
    <property type="entry name" value="ATTACHING AND EFFACING PROTEIN HOMOLOG-RELATED"/>
    <property type="match status" value="1"/>
</dbReference>
<comment type="similarity">
    <text evidence="1">Belongs to the intimin/invasin family.</text>
</comment>
<evidence type="ECO:0000313" key="4">
    <source>
        <dbReference type="EMBL" id="MEI2684418.1"/>
    </source>
</evidence>
<sequence>MFYKLRLRKGIAYLLIGLQLFTPGLSLLPMMARAGEPADIQNTVQGLNALILGGDAPSSPAEPTRLTPPASSASSLNSSDYFHSRAQASATALTPDLPSLSSSEAASGKVGFGEEVHPATRTDEGNNRLASGAMQMGSLLSQENTADAAINYARSVGEGLINQQVNDWLNQYGNAKVSFGTRQNLSGDLLVPLTETDNNLVFSHVGARTNQDRNTLNLGLGYRQYLNDWMLGVNTFYDYDYAGKNKRIGVGTEAWTDYFKLAVNGYIRQTNWHQSGLDVMEDYDERPANGFDLRANAYLPSWPNLGGSLKYEQYFGKGVSVAESASPDSLKDNPVVVTAGVDYTPFPLLTLSAKRSVGSSNHTNVGVDFTYRFGVPWEQQVDAGSVALMRSLTGSKYDFVDRNYNIVMQYRKQELLKISLPAATAAQAAETVPVVLTIAKAKYGLKSVSWNVDPALTARGGHYQQVSPTELRVRLPAYVFGQRANAAQNYIISAVATDNKGNQSNTAETLIGVMPSENTVSSLTLSPDDHVLPSNDIDTYILTGTVTDGSGVALASQKVTFAVEGLVNTSGLAGTTLAPVGGGKGDSRQLTVTTGTDGNASITLRSKIAGEGQISATMDNGNTSLSKVSFVADATTAAVTELVTVDDNATADGKATNSVRVTVKDKLGNPVNGADVYLTASNGAKIVDRVATNDKGVGRMTLTSTKAGSSTVAASLNGSQKEVTVTFGVGRPVQDASGISTDKNDYTAGEDIAVSVVLKDGQNNGITGKSALLNDGAVKVPNAFAKSGGLWVEEAQSPGTYSRIFVAKTAGENQTATLNLTGWSRTSNAYSIAANMNNAAVVSVEVKENNAVADGMARNAVLVSVRDDYENRVNGAAVSFEASNGALIAGSGTTGQEGTVLVTLTSAKAGVSTVTASLNGSSHSVNVSFGVGQPVQANAGVKVDKPVYISGTNMAVTVALGDIKNNAVSGLDSVALNKMVSVANAEPIPGINWAESAPGTYVGTFVARKAGENLTATLSVADETKASDAYAITAGAPELANSTIVLDNTTYTAGGDMKITVTLKDANYNSVIGHSAALTTTSVKVPNTVLKDSWTDNADGTYTAVYTANTASTGNNATMKLEDWNEEAQSGEYAITADSIDQANSGLQAEPRSILADGAATSTLTLTIADAYQNPIAGQDVSFVVTGVTGTSLTDVTDNGDGTYIATLSGTDVGAADISVMVNGTTLDTLQEQVSLIAGEPDMEKSTLELDKDTITSGGETLMATLTLYDSFGHVLPGLDVIFSPETDWPQFTPNPMRFSEQKDNGDGTYSVKVAVMAIGNAQSQGGIVSAQPSGPEIVSEKITSKFTVTRNNQLSKKAALGTLTNPHRFGIDSGFPTTAFEGARLAVYPDEGKLEDYYVTIATEHSSEVNWANVDKNTGEIEFKTNPGADRLIIRLEPKNGGMPVGATMPQIDKWYFLVKGNNKGGMTYDEYHQKCGLSGFNEPKVVPDLVDTMTKVETNKYSFTIARAAGKVTGEWGRLSNYPNFPIPQENGYNLIDVWTGTPYNGEPPNPGHFIYVLTTNIPQVNNHIWGYKDSMKANDATSGKSGICYKKN</sequence>
<dbReference type="InterPro" id="IPR008964">
    <property type="entry name" value="Invasin/intimin_cell_adhesion"/>
</dbReference>
<dbReference type="Pfam" id="PF09134">
    <property type="entry name" value="Invasin_D3"/>
    <property type="match status" value="1"/>
</dbReference>
<feature type="domain" description="Big-1" evidence="3">
    <location>
        <begin position="639"/>
        <end position="728"/>
    </location>
</feature>
<dbReference type="InterPro" id="IPR013783">
    <property type="entry name" value="Ig-like_fold"/>
</dbReference>
<dbReference type="InterPro" id="IPR024519">
    <property type="entry name" value="IAT_beta"/>
</dbReference>
<dbReference type="SUPFAM" id="SSF49373">
    <property type="entry name" value="Invasin/intimin cell-adhesion fragments"/>
    <property type="match status" value="6"/>
</dbReference>
<dbReference type="InterPro" id="IPR003344">
    <property type="entry name" value="Big_1_dom"/>
</dbReference>
<keyword evidence="5" id="KW-1185">Reference proteome</keyword>
<dbReference type="PROSITE" id="PS51127">
    <property type="entry name" value="BIG1"/>
    <property type="match status" value="4"/>
</dbReference>
<dbReference type="EMBL" id="JBANEI010000027">
    <property type="protein sequence ID" value="MEI2684418.1"/>
    <property type="molecule type" value="Genomic_DNA"/>
</dbReference>
<dbReference type="RefSeq" id="WP_336204081.1">
    <property type="nucleotide sequence ID" value="NZ_JBANEI010000027.1"/>
</dbReference>
<dbReference type="InterPro" id="IPR051715">
    <property type="entry name" value="Intimin-Invasin_domain"/>
</dbReference>
<feature type="domain" description="Big-1" evidence="3">
    <location>
        <begin position="522"/>
        <end position="631"/>
    </location>
</feature>
<comment type="caution">
    <text evidence="4">The sequence shown here is derived from an EMBL/GenBank/DDBJ whole genome shotgun (WGS) entry which is preliminary data.</text>
</comment>
<dbReference type="Gene3D" id="2.40.160.160">
    <property type="entry name" value="Inverse autotransporter, beta-domain"/>
    <property type="match status" value="1"/>
</dbReference>
<evidence type="ECO:0000256" key="1">
    <source>
        <dbReference type="ARBA" id="ARBA00010116"/>
    </source>
</evidence>
<feature type="region of interest" description="Disordered" evidence="2">
    <location>
        <begin position="93"/>
        <end position="127"/>
    </location>
</feature>
<evidence type="ECO:0000259" key="3">
    <source>
        <dbReference type="PROSITE" id="PS51127"/>
    </source>
</evidence>
<feature type="region of interest" description="Disordered" evidence="2">
    <location>
        <begin position="54"/>
        <end position="78"/>
    </location>
</feature>